<reference evidence="2 3" key="1">
    <citation type="journal article" date="2016" name="Sci. Rep.">
        <title>Draft genome sequencing and secretome analysis of fungal phytopathogen Ascochyta rabiei provides insight into the necrotrophic effector repertoire.</title>
        <authorList>
            <person name="Verma S."/>
            <person name="Gazara R.K."/>
            <person name="Nizam S."/>
            <person name="Parween S."/>
            <person name="Chattopadhyay D."/>
            <person name="Verma P.K."/>
        </authorList>
    </citation>
    <scope>NUCLEOTIDE SEQUENCE [LARGE SCALE GENOMIC DNA]</scope>
    <source>
        <strain evidence="2 3">ArDII</strain>
    </source>
</reference>
<feature type="compositionally biased region" description="Polar residues" evidence="1">
    <location>
        <begin position="157"/>
        <end position="166"/>
    </location>
</feature>
<keyword evidence="3" id="KW-1185">Reference proteome</keyword>
<protein>
    <submittedName>
        <fullName evidence="2">Uncharacterized protein</fullName>
    </submittedName>
</protein>
<proteinExistence type="predicted"/>
<name>A0A163CCY1_DIDRA</name>
<evidence type="ECO:0000256" key="1">
    <source>
        <dbReference type="SAM" id="MobiDB-lite"/>
    </source>
</evidence>
<dbReference type="OrthoDB" id="3789154at2759"/>
<comment type="caution">
    <text evidence="2">The sequence shown here is derived from an EMBL/GenBank/DDBJ whole genome shotgun (WGS) entry which is preliminary data.</text>
</comment>
<feature type="compositionally biased region" description="Basic and acidic residues" evidence="1">
    <location>
        <begin position="203"/>
        <end position="213"/>
    </location>
</feature>
<organism evidence="2 3">
    <name type="scientific">Didymella rabiei</name>
    <name type="common">Chickpea ascochyta blight fungus</name>
    <name type="synonym">Mycosphaerella rabiei</name>
    <dbReference type="NCBI Taxonomy" id="5454"/>
    <lineage>
        <taxon>Eukaryota</taxon>
        <taxon>Fungi</taxon>
        <taxon>Dikarya</taxon>
        <taxon>Ascomycota</taxon>
        <taxon>Pezizomycotina</taxon>
        <taxon>Dothideomycetes</taxon>
        <taxon>Pleosporomycetidae</taxon>
        <taxon>Pleosporales</taxon>
        <taxon>Pleosporineae</taxon>
        <taxon>Didymellaceae</taxon>
        <taxon>Ascochyta</taxon>
    </lineage>
</organism>
<feature type="region of interest" description="Disordered" evidence="1">
    <location>
        <begin position="148"/>
        <end position="218"/>
    </location>
</feature>
<sequence>MAPRRIPSSLPKSTIKNAELRSGYGDMQAHKNTTAMAAHVADLCSRGMIGDDMAVELLRPSSNPTYSSHYLASHPDHTSEQPEMTSLVTAERHRAKRDKEMEQFLEDFKAGRIDEWANATAPKPTAGTEQPAVEEHCIDLVAVTIGHNESDDESSELTDASVSQMQLEKPEASPHKTSLPESSAPAPASEPGSATIPPKTQTRRQEIKSEPLKHSPGALDYSGFKYGELVAECRRRKILGDGSSQTVRNRLIQDNINARQSLPRAFIGYKGNLRDSHKHRTLAAMQGAVE</sequence>
<evidence type="ECO:0000313" key="3">
    <source>
        <dbReference type="Proteomes" id="UP000076837"/>
    </source>
</evidence>
<dbReference type="Proteomes" id="UP000076837">
    <property type="component" value="Unassembled WGS sequence"/>
</dbReference>
<gene>
    <name evidence="2" type="ORF">ST47_g6476</name>
</gene>
<dbReference type="AlphaFoldDB" id="A0A163CCY1"/>
<dbReference type="EMBL" id="JYNV01000216">
    <property type="protein sequence ID" value="KZM22373.1"/>
    <property type="molecule type" value="Genomic_DNA"/>
</dbReference>
<feature type="compositionally biased region" description="Low complexity" evidence="1">
    <location>
        <begin position="180"/>
        <end position="194"/>
    </location>
</feature>
<feature type="region of interest" description="Disordered" evidence="1">
    <location>
        <begin position="66"/>
        <end position="87"/>
    </location>
</feature>
<evidence type="ECO:0000313" key="2">
    <source>
        <dbReference type="EMBL" id="KZM22373.1"/>
    </source>
</evidence>
<accession>A0A163CCY1</accession>